<evidence type="ECO:0000259" key="1">
    <source>
        <dbReference type="Pfam" id="PF05506"/>
    </source>
</evidence>
<feature type="non-terminal residue" evidence="2">
    <location>
        <position position="1"/>
    </location>
</feature>
<keyword evidence="3" id="KW-1185">Reference proteome</keyword>
<organism evidence="2 3">
    <name type="scientific">Streptacidiphilus jiangxiensis</name>
    <dbReference type="NCBI Taxonomy" id="235985"/>
    <lineage>
        <taxon>Bacteria</taxon>
        <taxon>Bacillati</taxon>
        <taxon>Actinomycetota</taxon>
        <taxon>Actinomycetes</taxon>
        <taxon>Kitasatosporales</taxon>
        <taxon>Streptomycetaceae</taxon>
        <taxon>Streptacidiphilus</taxon>
    </lineage>
</organism>
<reference evidence="3" key="1">
    <citation type="submission" date="2016-10" db="EMBL/GenBank/DDBJ databases">
        <authorList>
            <person name="Varghese N."/>
        </authorList>
    </citation>
    <scope>NUCLEOTIDE SEQUENCE [LARGE SCALE GENOMIC DNA]</scope>
    <source>
        <strain evidence="3">DSM 45096 / BCRC 16803 / CGMCC 4.1857 / CIP 109030 / JCM 12277 / KCTC 19219 / NBRC 100920 / 33214</strain>
    </source>
</reference>
<evidence type="ECO:0000313" key="3">
    <source>
        <dbReference type="Proteomes" id="UP000183015"/>
    </source>
</evidence>
<dbReference type="InterPro" id="IPR008475">
    <property type="entry name" value="PLipase_C_C"/>
</dbReference>
<sequence length="173" mass="18541">QATAYAHYSIYANAYRSGGPWQYTVAPYANGTDGTTIDYFNVGTNYGSGKYDLTCVGPNRFLRRFTGNTTAAGKTCEATTSYAAAPDTGQEALYVHMTNTGTSTVTFTVTSNNYRTDGPWTYSVAAGATVSDYFNAVAYQNGWYDFTVTVSSDSSWSRRVTGHIETGAASVSG</sequence>
<gene>
    <name evidence="2" type="ORF">SAMN05414137_1785</name>
</gene>
<dbReference type="GO" id="GO:0016042">
    <property type="term" value="P:lipid catabolic process"/>
    <property type="evidence" value="ECO:0007669"/>
    <property type="project" value="InterPro"/>
</dbReference>
<protein>
    <submittedName>
        <fullName evidence="2">Phospholipase C</fullName>
    </submittedName>
</protein>
<dbReference type="AlphaFoldDB" id="A0A1H8BT01"/>
<accession>A0A1H8BT01</accession>
<dbReference type="RefSeq" id="WP_143094850.1">
    <property type="nucleotide sequence ID" value="NZ_FOAZ01000078.1"/>
</dbReference>
<evidence type="ECO:0000313" key="2">
    <source>
        <dbReference type="EMBL" id="SEM85882.1"/>
    </source>
</evidence>
<dbReference type="EMBL" id="FOAZ01000078">
    <property type="protein sequence ID" value="SEM85882.1"/>
    <property type="molecule type" value="Genomic_DNA"/>
</dbReference>
<dbReference type="STRING" id="235985.SAMN05414137_1785"/>
<dbReference type="OrthoDB" id="4181857at2"/>
<feature type="domain" description="Bacterial phospholipase C C-terminal" evidence="1">
    <location>
        <begin position="3"/>
        <end position="68"/>
    </location>
</feature>
<name>A0A1H8BT01_STRJI</name>
<dbReference type="Proteomes" id="UP000183015">
    <property type="component" value="Unassembled WGS sequence"/>
</dbReference>
<proteinExistence type="predicted"/>
<dbReference type="GO" id="GO:0004629">
    <property type="term" value="F:phospholipase C activity"/>
    <property type="evidence" value="ECO:0007669"/>
    <property type="project" value="InterPro"/>
</dbReference>
<feature type="domain" description="Bacterial phospholipase C C-terminal" evidence="1">
    <location>
        <begin position="82"/>
        <end position="163"/>
    </location>
</feature>
<dbReference type="Pfam" id="PF05506">
    <property type="entry name" value="PLipase_C_C"/>
    <property type="match status" value="2"/>
</dbReference>